<dbReference type="PROSITE" id="PS00107">
    <property type="entry name" value="PROTEIN_KINASE_ATP"/>
    <property type="match status" value="1"/>
</dbReference>
<keyword evidence="8 18" id="KW-0547">Nucleotide-binding</keyword>
<evidence type="ECO:0000256" key="2">
    <source>
        <dbReference type="ARBA" id="ARBA00012513"/>
    </source>
</evidence>
<evidence type="ECO:0000256" key="14">
    <source>
        <dbReference type="ARBA" id="ARBA00023170"/>
    </source>
</evidence>
<dbReference type="InterPro" id="IPR017441">
    <property type="entry name" value="Protein_kinase_ATP_BS"/>
</dbReference>
<keyword evidence="4" id="KW-0808">Transferase</keyword>
<keyword evidence="23" id="KW-1185">Reference proteome</keyword>
<dbReference type="Gene3D" id="1.10.510.10">
    <property type="entry name" value="Transferase(Phosphotransferase) domain 1"/>
    <property type="match status" value="1"/>
</dbReference>
<dbReference type="InterPro" id="IPR002902">
    <property type="entry name" value="GNK2"/>
</dbReference>
<dbReference type="FunFam" id="1.10.510.10:FF:000467">
    <property type="entry name" value="Liguleless narrow1"/>
    <property type="match status" value="1"/>
</dbReference>
<evidence type="ECO:0000256" key="15">
    <source>
        <dbReference type="ARBA" id="ARBA00023180"/>
    </source>
</evidence>
<comment type="catalytic activity">
    <reaction evidence="16">
        <text>L-threonyl-[protein] + ATP = O-phospho-L-threonyl-[protein] + ADP + H(+)</text>
        <dbReference type="Rhea" id="RHEA:46608"/>
        <dbReference type="Rhea" id="RHEA-COMP:11060"/>
        <dbReference type="Rhea" id="RHEA-COMP:11605"/>
        <dbReference type="ChEBI" id="CHEBI:15378"/>
        <dbReference type="ChEBI" id="CHEBI:30013"/>
        <dbReference type="ChEBI" id="CHEBI:30616"/>
        <dbReference type="ChEBI" id="CHEBI:61977"/>
        <dbReference type="ChEBI" id="CHEBI:456216"/>
        <dbReference type="EC" id="2.7.11.1"/>
    </reaction>
</comment>
<dbReference type="EC" id="2.7.11.1" evidence="2"/>
<feature type="binding site" evidence="18">
    <location>
        <position position="614"/>
    </location>
    <ligand>
        <name>ATP</name>
        <dbReference type="ChEBI" id="CHEBI:30616"/>
    </ligand>
</feature>
<evidence type="ECO:0000256" key="11">
    <source>
        <dbReference type="ARBA" id="ARBA00022989"/>
    </source>
</evidence>
<dbReference type="FunFam" id="3.30.200.20:FF:000195">
    <property type="entry name" value="G-type lectin S-receptor-like serine/threonine-protein kinase"/>
    <property type="match status" value="1"/>
</dbReference>
<dbReference type="Proteomes" id="UP001058974">
    <property type="component" value="Chromosome 5"/>
</dbReference>
<evidence type="ECO:0000256" key="5">
    <source>
        <dbReference type="ARBA" id="ARBA00022692"/>
    </source>
</evidence>
<comment type="caution">
    <text evidence="22">The sequence shown here is derived from an EMBL/GenBank/DDBJ whole genome shotgun (WGS) entry which is preliminary data.</text>
</comment>
<dbReference type="PROSITE" id="PS51473">
    <property type="entry name" value="GNK2"/>
    <property type="match status" value="2"/>
</dbReference>
<protein>
    <recommendedName>
        <fullName evidence="2">non-specific serine/threonine protein kinase</fullName>
        <ecNumber evidence="2">2.7.11.1</ecNumber>
    </recommendedName>
</protein>
<evidence type="ECO:0000256" key="3">
    <source>
        <dbReference type="ARBA" id="ARBA00022527"/>
    </source>
</evidence>
<dbReference type="InterPro" id="IPR000719">
    <property type="entry name" value="Prot_kinase_dom"/>
</dbReference>
<dbReference type="InterPro" id="IPR012442">
    <property type="entry name" value="DUF1645_plant"/>
</dbReference>
<accession>A0A9D4WZT9</accession>
<evidence type="ECO:0000313" key="22">
    <source>
        <dbReference type="EMBL" id="KAI5411012.1"/>
    </source>
</evidence>
<dbReference type="InterPro" id="IPR001245">
    <property type="entry name" value="Ser-Thr/Tyr_kinase_cat_dom"/>
</dbReference>
<dbReference type="CDD" id="cd14066">
    <property type="entry name" value="STKc_IRAK"/>
    <property type="match status" value="1"/>
</dbReference>
<dbReference type="GO" id="GO:0004674">
    <property type="term" value="F:protein serine/threonine kinase activity"/>
    <property type="evidence" value="ECO:0007669"/>
    <property type="project" value="UniProtKB-KW"/>
</dbReference>
<evidence type="ECO:0000256" key="16">
    <source>
        <dbReference type="ARBA" id="ARBA00047899"/>
    </source>
</evidence>
<comment type="subcellular location">
    <subcellularLocation>
        <location evidence="1">Membrane</location>
        <topology evidence="1">Single-pass membrane protein</topology>
    </subcellularLocation>
</comment>
<evidence type="ECO:0000256" key="7">
    <source>
        <dbReference type="ARBA" id="ARBA00022737"/>
    </source>
</evidence>
<keyword evidence="10 18" id="KW-0067">ATP-binding</keyword>
<name>A0A9D4WZT9_PEA</name>
<dbReference type="Pfam" id="PF07816">
    <property type="entry name" value="DUF1645"/>
    <property type="match status" value="1"/>
</dbReference>
<keyword evidence="5 19" id="KW-0812">Transmembrane</keyword>
<dbReference type="Gramene" id="Psat05G0624400-T1">
    <property type="protein sequence ID" value="KAI5411012.1"/>
    <property type="gene ID" value="KIW84_056244"/>
</dbReference>
<evidence type="ECO:0000256" key="1">
    <source>
        <dbReference type="ARBA" id="ARBA00004167"/>
    </source>
</evidence>
<keyword evidence="6" id="KW-0732">Signal</keyword>
<evidence type="ECO:0000259" key="21">
    <source>
        <dbReference type="PROSITE" id="PS51473"/>
    </source>
</evidence>
<feature type="transmembrane region" description="Helical" evidence="19">
    <location>
        <begin position="513"/>
        <end position="537"/>
    </location>
</feature>
<feature type="domain" description="Gnk2-homologous" evidence="21">
    <location>
        <begin position="384"/>
        <end position="489"/>
    </location>
</feature>
<sequence>MQKTNSNIEMLRVQALSILCTPHPFLDFSCLYPIQDKVDPCCGTNDQISDDASFDFDNFAFIQDNLDPYCSTKKHINNDTVLDFDVFAPAQDKSQSHCSTNQQIQKSDEENNEEQEFSFACTDVKGMHIFADDIFENGKMRALLPTFDQSLQLFPTINNNASHIRHPLKNIFIKNYVSPQSISSGISKETQNEILQNTTMKASSECYEKSNSTGSSNLWRFRQNLDLRSNSDHKDSFVILNPSESKTSIKPNVENIIIKKRKGQNNTNSQELLDYRYACLDQSSIAPSTTYQTNLNNLISSLSSDSATSNGFGNRTSGSDQNNIVYGQYLCRGDVNTSLCHSCVQNSSRLLKQHCPNNASAILWYPFCLLRYSNQNFFGNLTIRPRIPMFDATQNLTSAGEFDSDARILMNGLIQMGSQTPLMFGMHMFNINGTQRRYGWVQCSRDITSEECGTCLSNMLEDVENCCEEKKVWRVFSPSCIMMYETQPFFINDTVSNAPVPQQAKEKDGTKSWIIIVIVVIGTVVAAILALSTYYLCCLKHRKNRRNYMQNLSPIFPQDQSDIEETGNTDLSIMPLNTILKSTNNFSDEYKLGKGGFGTVYKGVLADGREIAVKRLSKTSVQGVEELKNEIILIAKLQHRNLVRLLACCIEQNEKLLIYEYLPNSSLDFHLFDTVKGAQLDWKQRLNIINGIAKGLLYLHEDSRLRVIHRDLKASNILLDHEMNPKISDFGLARTFGGDQDEASTIRIVGTYGYMAPEYAMEGLFSVKSDVFSFGVLLLEIISGRKCSKFYLSEDGPSLLIYAWNLWRERKEIELMDPLIEKTCVPDEYLKCIQIALLCVQEDAADRPTMSSVVHMLVSDTQTLPGPTRPAFSIGRAVAERAVVDRESSSNTSISANEVTLSELSPR</sequence>
<dbReference type="AlphaFoldDB" id="A0A9D4WZT9"/>
<dbReference type="PROSITE" id="PS00108">
    <property type="entry name" value="PROTEIN_KINASE_ST"/>
    <property type="match status" value="1"/>
</dbReference>
<feature type="domain" description="Gnk2-homologous" evidence="21">
    <location>
        <begin position="273"/>
        <end position="377"/>
    </location>
</feature>
<dbReference type="InterPro" id="IPR008271">
    <property type="entry name" value="Ser/Thr_kinase_AS"/>
</dbReference>
<keyword evidence="3" id="KW-0723">Serine/threonine-protein kinase</keyword>
<keyword evidence="13" id="KW-1015">Disulfide bond</keyword>
<dbReference type="EMBL" id="JAMSHJ010000005">
    <property type="protein sequence ID" value="KAI5411012.1"/>
    <property type="molecule type" value="Genomic_DNA"/>
</dbReference>
<dbReference type="GO" id="GO:0005524">
    <property type="term" value="F:ATP binding"/>
    <property type="evidence" value="ECO:0007669"/>
    <property type="project" value="UniProtKB-UniRule"/>
</dbReference>
<evidence type="ECO:0000259" key="20">
    <source>
        <dbReference type="PROSITE" id="PS50011"/>
    </source>
</evidence>
<keyword evidence="9" id="KW-0418">Kinase</keyword>
<keyword evidence="11 19" id="KW-1133">Transmembrane helix</keyword>
<dbReference type="PROSITE" id="PS50011">
    <property type="entry name" value="PROTEIN_KINASE_DOM"/>
    <property type="match status" value="1"/>
</dbReference>
<dbReference type="PANTHER" id="PTHR27002:SF814">
    <property type="entry name" value="CYSTEINE-RICH RECEPTOR-LIKE PROTEIN KINASE 10"/>
    <property type="match status" value="1"/>
</dbReference>
<dbReference type="CDD" id="cd23509">
    <property type="entry name" value="Gnk2-like"/>
    <property type="match status" value="2"/>
</dbReference>
<evidence type="ECO:0000256" key="8">
    <source>
        <dbReference type="ARBA" id="ARBA00022741"/>
    </source>
</evidence>
<keyword evidence="15" id="KW-0325">Glycoprotein</keyword>
<evidence type="ECO:0000256" key="13">
    <source>
        <dbReference type="ARBA" id="ARBA00023157"/>
    </source>
</evidence>
<dbReference type="InterPro" id="IPR011009">
    <property type="entry name" value="Kinase-like_dom_sf"/>
</dbReference>
<dbReference type="Pfam" id="PF01657">
    <property type="entry name" value="Stress-antifung"/>
    <property type="match status" value="2"/>
</dbReference>
<keyword evidence="14" id="KW-0675">Receptor</keyword>
<organism evidence="22 23">
    <name type="scientific">Pisum sativum</name>
    <name type="common">Garden pea</name>
    <name type="synonym">Lathyrus oleraceus</name>
    <dbReference type="NCBI Taxonomy" id="3888"/>
    <lineage>
        <taxon>Eukaryota</taxon>
        <taxon>Viridiplantae</taxon>
        <taxon>Streptophyta</taxon>
        <taxon>Embryophyta</taxon>
        <taxon>Tracheophyta</taxon>
        <taxon>Spermatophyta</taxon>
        <taxon>Magnoliopsida</taxon>
        <taxon>eudicotyledons</taxon>
        <taxon>Gunneridae</taxon>
        <taxon>Pentapetalae</taxon>
        <taxon>rosids</taxon>
        <taxon>fabids</taxon>
        <taxon>Fabales</taxon>
        <taxon>Fabaceae</taxon>
        <taxon>Papilionoideae</taxon>
        <taxon>50 kb inversion clade</taxon>
        <taxon>NPAAA clade</taxon>
        <taxon>Hologalegina</taxon>
        <taxon>IRL clade</taxon>
        <taxon>Fabeae</taxon>
        <taxon>Lathyrus</taxon>
    </lineage>
</organism>
<feature type="domain" description="Protein kinase" evidence="20">
    <location>
        <begin position="586"/>
        <end position="858"/>
    </location>
</feature>
<dbReference type="Gene3D" id="3.30.430.20">
    <property type="entry name" value="Gnk2 domain, C-X8-C-X2-C motif"/>
    <property type="match status" value="2"/>
</dbReference>
<comment type="catalytic activity">
    <reaction evidence="17">
        <text>L-seryl-[protein] + ATP = O-phospho-L-seryl-[protein] + ADP + H(+)</text>
        <dbReference type="Rhea" id="RHEA:17989"/>
        <dbReference type="Rhea" id="RHEA-COMP:9863"/>
        <dbReference type="Rhea" id="RHEA-COMP:11604"/>
        <dbReference type="ChEBI" id="CHEBI:15378"/>
        <dbReference type="ChEBI" id="CHEBI:29999"/>
        <dbReference type="ChEBI" id="CHEBI:30616"/>
        <dbReference type="ChEBI" id="CHEBI:83421"/>
        <dbReference type="ChEBI" id="CHEBI:456216"/>
        <dbReference type="EC" id="2.7.11.1"/>
    </reaction>
</comment>
<evidence type="ECO:0000256" key="12">
    <source>
        <dbReference type="ARBA" id="ARBA00023136"/>
    </source>
</evidence>
<dbReference type="FunFam" id="3.30.430.20:FF:000009">
    <property type="entry name" value="Cysteine-rich receptor-like protein kinase 28"/>
    <property type="match status" value="1"/>
</dbReference>
<dbReference type="Pfam" id="PF07714">
    <property type="entry name" value="PK_Tyr_Ser-Thr"/>
    <property type="match status" value="1"/>
</dbReference>
<dbReference type="GO" id="GO:0005886">
    <property type="term" value="C:plasma membrane"/>
    <property type="evidence" value="ECO:0007669"/>
    <property type="project" value="TreeGrafter"/>
</dbReference>
<dbReference type="SMART" id="SM00220">
    <property type="entry name" value="S_TKc"/>
    <property type="match status" value="1"/>
</dbReference>
<dbReference type="FunFam" id="3.30.430.20:FF:000016">
    <property type="entry name" value="Cysteine-rich receptor-like protein kinase 10"/>
    <property type="match status" value="1"/>
</dbReference>
<dbReference type="Gene3D" id="3.30.200.20">
    <property type="entry name" value="Phosphorylase Kinase, domain 1"/>
    <property type="match status" value="1"/>
</dbReference>
<keyword evidence="12 19" id="KW-0472">Membrane</keyword>
<evidence type="ECO:0000256" key="9">
    <source>
        <dbReference type="ARBA" id="ARBA00022777"/>
    </source>
</evidence>
<evidence type="ECO:0000256" key="6">
    <source>
        <dbReference type="ARBA" id="ARBA00022729"/>
    </source>
</evidence>
<reference evidence="22 23" key="1">
    <citation type="journal article" date="2022" name="Nat. Genet.">
        <title>Improved pea reference genome and pan-genome highlight genomic features and evolutionary characteristics.</title>
        <authorList>
            <person name="Yang T."/>
            <person name="Liu R."/>
            <person name="Luo Y."/>
            <person name="Hu S."/>
            <person name="Wang D."/>
            <person name="Wang C."/>
            <person name="Pandey M.K."/>
            <person name="Ge S."/>
            <person name="Xu Q."/>
            <person name="Li N."/>
            <person name="Li G."/>
            <person name="Huang Y."/>
            <person name="Saxena R.K."/>
            <person name="Ji Y."/>
            <person name="Li M."/>
            <person name="Yan X."/>
            <person name="He Y."/>
            <person name="Liu Y."/>
            <person name="Wang X."/>
            <person name="Xiang C."/>
            <person name="Varshney R.K."/>
            <person name="Ding H."/>
            <person name="Gao S."/>
            <person name="Zong X."/>
        </authorList>
    </citation>
    <scope>NUCLEOTIDE SEQUENCE [LARGE SCALE GENOMIC DNA]</scope>
    <source>
        <strain evidence="22 23">cv. Zhongwan 6</strain>
    </source>
</reference>
<gene>
    <name evidence="22" type="ORF">KIW84_056244</name>
</gene>
<dbReference type="InterPro" id="IPR038408">
    <property type="entry name" value="GNK2_sf"/>
</dbReference>
<dbReference type="PANTHER" id="PTHR27002">
    <property type="entry name" value="RECEPTOR-LIKE SERINE/THREONINE-PROTEIN KINASE SD1-8"/>
    <property type="match status" value="1"/>
</dbReference>
<evidence type="ECO:0000256" key="17">
    <source>
        <dbReference type="ARBA" id="ARBA00048679"/>
    </source>
</evidence>
<evidence type="ECO:0000256" key="10">
    <source>
        <dbReference type="ARBA" id="ARBA00022840"/>
    </source>
</evidence>
<dbReference type="SUPFAM" id="SSF56112">
    <property type="entry name" value="Protein kinase-like (PK-like)"/>
    <property type="match status" value="1"/>
</dbReference>
<evidence type="ECO:0000313" key="23">
    <source>
        <dbReference type="Proteomes" id="UP001058974"/>
    </source>
</evidence>
<evidence type="ECO:0000256" key="18">
    <source>
        <dbReference type="PROSITE-ProRule" id="PRU10141"/>
    </source>
</evidence>
<proteinExistence type="predicted"/>
<evidence type="ECO:0000256" key="19">
    <source>
        <dbReference type="SAM" id="Phobius"/>
    </source>
</evidence>
<keyword evidence="7" id="KW-0677">Repeat</keyword>
<evidence type="ECO:0000256" key="4">
    <source>
        <dbReference type="ARBA" id="ARBA00022679"/>
    </source>
</evidence>